<sequence>MLAKFAEAPALLRGYRAVAPEFDTTSLTPTERFVVLMTASYMHDCDFCMSAHSWGARRQNIDPKIVGALQAGQSLPDVKLDALRNFVAAMVNARGAVTDADKALFFAAGYSPRQALEVVLGLALKVITNYTNALAGAPPNAEFGEDVWQRRRKPSRTTASVPATESQS</sequence>
<dbReference type="InterPro" id="IPR029032">
    <property type="entry name" value="AhpD-like"/>
</dbReference>
<dbReference type="SUPFAM" id="SSF69118">
    <property type="entry name" value="AhpD-like"/>
    <property type="match status" value="1"/>
</dbReference>
<dbReference type="Pfam" id="PF02627">
    <property type="entry name" value="CMD"/>
    <property type="match status" value="1"/>
</dbReference>
<dbReference type="Gene3D" id="1.20.1290.10">
    <property type="entry name" value="AhpD-like"/>
    <property type="match status" value="1"/>
</dbReference>
<keyword evidence="4" id="KW-1185">Reference proteome</keyword>
<evidence type="ECO:0000313" key="4">
    <source>
        <dbReference type="Proteomes" id="UP001642900"/>
    </source>
</evidence>
<gene>
    <name evidence="3" type="ORF">G6N73_11050</name>
</gene>
<accession>A0A6G4WAT0</accession>
<feature type="region of interest" description="Disordered" evidence="1">
    <location>
        <begin position="145"/>
        <end position="168"/>
    </location>
</feature>
<dbReference type="RefSeq" id="WP_165027519.1">
    <property type="nucleotide sequence ID" value="NZ_JAAKZF010000011.1"/>
</dbReference>
<evidence type="ECO:0000259" key="2">
    <source>
        <dbReference type="Pfam" id="PF02627"/>
    </source>
</evidence>
<evidence type="ECO:0000313" key="3">
    <source>
        <dbReference type="EMBL" id="NGO51709.1"/>
    </source>
</evidence>
<dbReference type="PANTHER" id="PTHR35446">
    <property type="entry name" value="SI:CH211-175M2.5"/>
    <property type="match status" value="1"/>
</dbReference>
<dbReference type="InterPro" id="IPR003779">
    <property type="entry name" value="CMD-like"/>
</dbReference>
<dbReference type="EMBL" id="JAAKZF010000011">
    <property type="protein sequence ID" value="NGO51709.1"/>
    <property type="molecule type" value="Genomic_DNA"/>
</dbReference>
<dbReference type="GO" id="GO:0051920">
    <property type="term" value="F:peroxiredoxin activity"/>
    <property type="evidence" value="ECO:0007669"/>
    <property type="project" value="InterPro"/>
</dbReference>
<protein>
    <submittedName>
        <fullName evidence="3">Carboxymuconolactone decarboxylase family protein</fullName>
    </submittedName>
</protein>
<evidence type="ECO:0000256" key="1">
    <source>
        <dbReference type="SAM" id="MobiDB-lite"/>
    </source>
</evidence>
<feature type="domain" description="Carboxymuconolactone decarboxylase-like" evidence="2">
    <location>
        <begin position="24"/>
        <end position="69"/>
    </location>
</feature>
<feature type="compositionally biased region" description="Polar residues" evidence="1">
    <location>
        <begin position="156"/>
        <end position="168"/>
    </location>
</feature>
<proteinExistence type="predicted"/>
<dbReference type="Proteomes" id="UP001642900">
    <property type="component" value="Unassembled WGS sequence"/>
</dbReference>
<dbReference type="AlphaFoldDB" id="A0A6G4WAT0"/>
<organism evidence="3 4">
    <name type="scientific">Allomesorhizobium camelthorni</name>
    <dbReference type="NCBI Taxonomy" id="475069"/>
    <lineage>
        <taxon>Bacteria</taxon>
        <taxon>Pseudomonadati</taxon>
        <taxon>Pseudomonadota</taxon>
        <taxon>Alphaproteobacteria</taxon>
        <taxon>Hyphomicrobiales</taxon>
        <taxon>Phyllobacteriaceae</taxon>
        <taxon>Allomesorhizobium</taxon>
    </lineage>
</organism>
<reference evidence="3 4" key="1">
    <citation type="submission" date="2020-02" db="EMBL/GenBank/DDBJ databases">
        <title>Genome sequence of strain CCNWXJ40-4.</title>
        <authorList>
            <person name="Gao J."/>
            <person name="Sun J."/>
        </authorList>
    </citation>
    <scope>NUCLEOTIDE SEQUENCE [LARGE SCALE GENOMIC DNA]</scope>
    <source>
        <strain evidence="3 4">CCNWXJ 40-4</strain>
    </source>
</reference>
<comment type="caution">
    <text evidence="3">The sequence shown here is derived from an EMBL/GenBank/DDBJ whole genome shotgun (WGS) entry which is preliminary data.</text>
</comment>
<name>A0A6G4WAT0_9HYPH</name>
<dbReference type="PANTHER" id="PTHR35446:SF3">
    <property type="entry name" value="CMD DOMAIN-CONTAINING PROTEIN"/>
    <property type="match status" value="1"/>
</dbReference>